<organism evidence="5 6">
    <name type="scientific">Brevifollis gellanilyticus</name>
    <dbReference type="NCBI Taxonomy" id="748831"/>
    <lineage>
        <taxon>Bacteria</taxon>
        <taxon>Pseudomonadati</taxon>
        <taxon>Verrucomicrobiota</taxon>
        <taxon>Verrucomicrobiia</taxon>
        <taxon>Verrucomicrobiales</taxon>
        <taxon>Verrucomicrobiaceae</taxon>
    </lineage>
</organism>
<feature type="domain" description="Dienelactone hydrolase" evidence="3">
    <location>
        <begin position="181"/>
        <end position="293"/>
    </location>
</feature>
<feature type="signal peptide" evidence="2">
    <location>
        <begin position="1"/>
        <end position="24"/>
    </location>
</feature>
<keyword evidence="6" id="KW-1185">Reference proteome</keyword>
<evidence type="ECO:0000313" key="5">
    <source>
        <dbReference type="EMBL" id="GEP43139.1"/>
    </source>
</evidence>
<dbReference type="Proteomes" id="UP000321577">
    <property type="component" value="Unassembled WGS sequence"/>
</dbReference>
<dbReference type="SUPFAM" id="SSF53474">
    <property type="entry name" value="alpha/beta-Hydrolases"/>
    <property type="match status" value="1"/>
</dbReference>
<dbReference type="PANTHER" id="PTHR43037:SF1">
    <property type="entry name" value="BLL1128 PROTEIN"/>
    <property type="match status" value="1"/>
</dbReference>
<dbReference type="PANTHER" id="PTHR43037">
    <property type="entry name" value="UNNAMED PRODUCT-RELATED"/>
    <property type="match status" value="1"/>
</dbReference>
<dbReference type="InterPro" id="IPR029058">
    <property type="entry name" value="AB_hydrolase_fold"/>
</dbReference>
<accession>A0A512M8S8</accession>
<dbReference type="GO" id="GO:0016787">
    <property type="term" value="F:hydrolase activity"/>
    <property type="evidence" value="ECO:0007669"/>
    <property type="project" value="InterPro"/>
</dbReference>
<dbReference type="InterPro" id="IPR050955">
    <property type="entry name" value="Plant_Biomass_Hydrol_Est"/>
</dbReference>
<protein>
    <recommendedName>
        <fullName evidence="7">EF-hand domain-containing protein</fullName>
    </recommendedName>
</protein>
<sequence length="316" mass="33997">MLIVSTMKTCLTLALVLAAAFGFAQEKPGKNDRLISKDSNKDGKLSKEELGEQFWQRAAGQDANGDGLLDAQEIAALQSKARGKGTPQARPGGANAAFTVREFKGSNGHTIRYSLFVPEKSETPLPLVLCLHGAGGNTTAANVLAAPEMQQKHACIVMAPACDGKSTRWVASTFRYSDARPVMPELMEALEAVITETKADRTRLYITGQSMGGIGSWGIIASHADKFAAAVPVCGIWEPSDAPKMNGVPIWAFHGADDKTVPVSGSRDMIAALKKAEVKPEPKYTEFPGVGHGSWEPAYQTAELWEWLFVQKKIKP</sequence>
<evidence type="ECO:0000259" key="3">
    <source>
        <dbReference type="Pfam" id="PF01738"/>
    </source>
</evidence>
<dbReference type="InterPro" id="IPR002925">
    <property type="entry name" value="Dienelactn_hydro"/>
</dbReference>
<comment type="caution">
    <text evidence="5">The sequence shown here is derived from an EMBL/GenBank/DDBJ whole genome shotgun (WGS) entry which is preliminary data.</text>
</comment>
<name>A0A512M8S8_9BACT</name>
<dbReference type="InterPro" id="IPR018247">
    <property type="entry name" value="EF_Hand_1_Ca_BS"/>
</dbReference>
<dbReference type="Gene3D" id="1.10.238.10">
    <property type="entry name" value="EF-hand"/>
    <property type="match status" value="1"/>
</dbReference>
<dbReference type="Gene3D" id="3.40.50.1820">
    <property type="entry name" value="alpha/beta hydrolase"/>
    <property type="match status" value="1"/>
</dbReference>
<keyword evidence="1 2" id="KW-0732">Signal</keyword>
<evidence type="ECO:0000259" key="4">
    <source>
        <dbReference type="Pfam" id="PF13202"/>
    </source>
</evidence>
<dbReference type="Pfam" id="PF01738">
    <property type="entry name" value="DLH"/>
    <property type="match status" value="1"/>
</dbReference>
<dbReference type="GO" id="GO:0005509">
    <property type="term" value="F:calcium ion binding"/>
    <property type="evidence" value="ECO:0007669"/>
    <property type="project" value="InterPro"/>
</dbReference>
<gene>
    <name evidence="5" type="ORF">BGE01nite_24300</name>
</gene>
<evidence type="ECO:0000256" key="1">
    <source>
        <dbReference type="ARBA" id="ARBA00022729"/>
    </source>
</evidence>
<evidence type="ECO:0000313" key="6">
    <source>
        <dbReference type="Proteomes" id="UP000321577"/>
    </source>
</evidence>
<evidence type="ECO:0008006" key="7">
    <source>
        <dbReference type="Google" id="ProtNLM"/>
    </source>
</evidence>
<dbReference type="InterPro" id="IPR002048">
    <property type="entry name" value="EF_hand_dom"/>
</dbReference>
<proteinExistence type="predicted"/>
<feature type="domain" description="EF-hand" evidence="4">
    <location>
        <begin position="38"/>
        <end position="52"/>
    </location>
</feature>
<feature type="chain" id="PRO_5022194024" description="EF-hand domain-containing protein" evidence="2">
    <location>
        <begin position="25"/>
        <end position="316"/>
    </location>
</feature>
<dbReference type="Pfam" id="PF13202">
    <property type="entry name" value="EF-hand_5"/>
    <property type="match status" value="1"/>
</dbReference>
<reference evidence="5 6" key="1">
    <citation type="submission" date="2019-07" db="EMBL/GenBank/DDBJ databases">
        <title>Whole genome shotgun sequence of Brevifollis gellanilyticus NBRC 108608.</title>
        <authorList>
            <person name="Hosoyama A."/>
            <person name="Uohara A."/>
            <person name="Ohji S."/>
            <person name="Ichikawa N."/>
        </authorList>
    </citation>
    <scope>NUCLEOTIDE SEQUENCE [LARGE SCALE GENOMIC DNA]</scope>
    <source>
        <strain evidence="5 6">NBRC 108608</strain>
    </source>
</reference>
<evidence type="ECO:0000256" key="2">
    <source>
        <dbReference type="SAM" id="SignalP"/>
    </source>
</evidence>
<dbReference type="EMBL" id="BKAG01000015">
    <property type="protein sequence ID" value="GEP43139.1"/>
    <property type="molecule type" value="Genomic_DNA"/>
</dbReference>
<dbReference type="PROSITE" id="PS00018">
    <property type="entry name" value="EF_HAND_1"/>
    <property type="match status" value="2"/>
</dbReference>
<dbReference type="AlphaFoldDB" id="A0A512M8S8"/>